<dbReference type="RefSeq" id="WP_111187453.1">
    <property type="nucleotide sequence ID" value="NZ_PZTM01000006.1"/>
</dbReference>
<reference evidence="2 3" key="1">
    <citation type="submission" date="2019-11" db="EMBL/GenBank/DDBJ databases">
        <title>Implementation of targeted gown and glove precautions to prevent Staphylococcus aureus acquisition in community-based nursing homes.</title>
        <authorList>
            <person name="Stine O.C."/>
        </authorList>
    </citation>
    <scope>NUCLEOTIDE SEQUENCE [LARGE SCALE GENOMIC DNA]</scope>
    <source>
        <strain evidence="2 3">S_2023.LVRQ.AN</strain>
    </source>
</reference>
<keyword evidence="1" id="KW-1133">Transmembrane helix</keyword>
<keyword evidence="1" id="KW-0472">Membrane</keyword>
<dbReference type="EMBL" id="WPVZ01000552">
    <property type="protein sequence ID" value="MVL45870.1"/>
    <property type="molecule type" value="Genomic_DNA"/>
</dbReference>
<accession>A0A6B0CN21</accession>
<feature type="transmembrane region" description="Helical" evidence="1">
    <location>
        <begin position="20"/>
        <end position="40"/>
    </location>
</feature>
<dbReference type="AlphaFoldDB" id="A0A6B0CN21"/>
<evidence type="ECO:0000313" key="2">
    <source>
        <dbReference type="EMBL" id="MVL45870.1"/>
    </source>
</evidence>
<sequence length="42" mass="4892">MYHGYIIFELIQLTPFSMTVISVIQLLLPVTFLCAELLHLNR</sequence>
<protein>
    <submittedName>
        <fullName evidence="2">Uncharacterized protein</fullName>
    </submittedName>
</protein>
<evidence type="ECO:0000256" key="1">
    <source>
        <dbReference type="SAM" id="Phobius"/>
    </source>
</evidence>
<gene>
    <name evidence="2" type="ORF">GO941_10280</name>
</gene>
<dbReference type="Proteomes" id="UP000434412">
    <property type="component" value="Unassembled WGS sequence"/>
</dbReference>
<organism evidence="2 3">
    <name type="scientific">Staphylococcus aureus</name>
    <dbReference type="NCBI Taxonomy" id="1280"/>
    <lineage>
        <taxon>Bacteria</taxon>
        <taxon>Bacillati</taxon>
        <taxon>Bacillota</taxon>
        <taxon>Bacilli</taxon>
        <taxon>Bacillales</taxon>
        <taxon>Staphylococcaceae</taxon>
        <taxon>Staphylococcus</taxon>
    </lineage>
</organism>
<proteinExistence type="predicted"/>
<name>A0A6B0CN21_STAAU</name>
<evidence type="ECO:0000313" key="3">
    <source>
        <dbReference type="Proteomes" id="UP000434412"/>
    </source>
</evidence>
<comment type="caution">
    <text evidence="2">The sequence shown here is derived from an EMBL/GenBank/DDBJ whole genome shotgun (WGS) entry which is preliminary data.</text>
</comment>
<keyword evidence="1" id="KW-0812">Transmembrane</keyword>